<dbReference type="Proteomes" id="UP000179368">
    <property type="component" value="Unassembled WGS sequence"/>
</dbReference>
<dbReference type="InterPro" id="IPR000672">
    <property type="entry name" value="THF_DH/CycHdrlase"/>
</dbReference>
<organism evidence="7 8">
    <name type="scientific">Candidatus Jorgensenbacteria bacterium GWA1_49_17</name>
    <dbReference type="NCBI Taxonomy" id="1798467"/>
    <lineage>
        <taxon>Bacteria</taxon>
        <taxon>Candidatus Joergenseniibacteriota</taxon>
    </lineage>
</organism>
<sequence length="275" mass="29415">MIIDGKTIAGGIIAELKNKPKPEKFLAVVLVGEEPSMMSFIRQKEKIAKIIGVDFRLNKFPEEVKNDELKESVREIAGIPDCGGLVLQLPLPAQINRDEIIEIIPAEKDVDNLTGRAPVSAPAVGVVETVIENCKLKIENLRVAVVGLGLLVGGPVSKWLEGKCAGLQTLNSSGNLEVLKQADLVVSGVGFAGLIKPDTLKDGAVVIDFGYDFKDGKTSGDFDTSGIRNSELPARNASHSDAGGKIRNLTYTPTPGGTGPILVAKLFENFYKLNR</sequence>
<dbReference type="GO" id="GO:0035999">
    <property type="term" value="P:tetrahydrofolate interconversion"/>
    <property type="evidence" value="ECO:0007669"/>
    <property type="project" value="TreeGrafter"/>
</dbReference>
<dbReference type="Pfam" id="PF00763">
    <property type="entry name" value="THF_DHG_CYH"/>
    <property type="match status" value="1"/>
</dbReference>
<protein>
    <recommendedName>
        <fullName evidence="9">Methenyltetrahydrofolate cyclohydrolase</fullName>
    </recommendedName>
</protein>
<keyword evidence="3" id="KW-0028">Amino-acid biosynthesis</keyword>
<dbReference type="SUPFAM" id="SSF51735">
    <property type="entry name" value="NAD(P)-binding Rossmann-fold domains"/>
    <property type="match status" value="1"/>
</dbReference>
<keyword evidence="1" id="KW-0554">One-carbon metabolism</keyword>
<dbReference type="PANTHER" id="PTHR48099">
    <property type="entry name" value="C-1-TETRAHYDROFOLATE SYNTHASE, CYTOPLASMIC-RELATED"/>
    <property type="match status" value="1"/>
</dbReference>
<dbReference type="Gene3D" id="3.40.50.10860">
    <property type="entry name" value="Leucine Dehydrogenase, chain A, domain 1"/>
    <property type="match status" value="1"/>
</dbReference>
<evidence type="ECO:0000259" key="6">
    <source>
        <dbReference type="Pfam" id="PF02882"/>
    </source>
</evidence>
<dbReference type="AlphaFoldDB" id="A0A1F6BSR2"/>
<dbReference type="InterPro" id="IPR036291">
    <property type="entry name" value="NAD(P)-bd_dom_sf"/>
</dbReference>
<dbReference type="PANTHER" id="PTHR48099:SF6">
    <property type="entry name" value="METHENYL TETRAHYDROFOLATE CYCLOHYDROLASE _ NADP-DEPENDENT METHYLENE H4F DEHYDROGENASE"/>
    <property type="match status" value="1"/>
</dbReference>
<evidence type="ECO:0008006" key="9">
    <source>
        <dbReference type="Google" id="ProtNLM"/>
    </source>
</evidence>
<dbReference type="EMBL" id="MFKG01000032">
    <property type="protein sequence ID" value="OGG39999.1"/>
    <property type="molecule type" value="Genomic_DNA"/>
</dbReference>
<dbReference type="Gene3D" id="3.40.50.720">
    <property type="entry name" value="NAD(P)-binding Rossmann-like Domain"/>
    <property type="match status" value="1"/>
</dbReference>
<dbReference type="GO" id="GO:0009086">
    <property type="term" value="P:methionine biosynthetic process"/>
    <property type="evidence" value="ECO:0007669"/>
    <property type="project" value="UniProtKB-KW"/>
</dbReference>
<feature type="domain" description="Tetrahydrofolate dehydrogenase/cyclohydrolase catalytic" evidence="5">
    <location>
        <begin position="3"/>
        <end position="111"/>
    </location>
</feature>
<evidence type="ECO:0000256" key="1">
    <source>
        <dbReference type="ARBA" id="ARBA00022563"/>
    </source>
</evidence>
<dbReference type="GO" id="GO:0004477">
    <property type="term" value="F:methenyltetrahydrofolate cyclohydrolase activity"/>
    <property type="evidence" value="ECO:0007669"/>
    <property type="project" value="TreeGrafter"/>
</dbReference>
<evidence type="ECO:0000256" key="3">
    <source>
        <dbReference type="ARBA" id="ARBA00023167"/>
    </source>
</evidence>
<reference evidence="7 8" key="1">
    <citation type="journal article" date="2016" name="Nat. Commun.">
        <title>Thousands of microbial genomes shed light on interconnected biogeochemical processes in an aquifer system.</title>
        <authorList>
            <person name="Anantharaman K."/>
            <person name="Brown C.T."/>
            <person name="Hug L.A."/>
            <person name="Sharon I."/>
            <person name="Castelle C.J."/>
            <person name="Probst A.J."/>
            <person name="Thomas B.C."/>
            <person name="Singh A."/>
            <person name="Wilkins M.J."/>
            <person name="Karaoz U."/>
            <person name="Brodie E.L."/>
            <person name="Williams K.H."/>
            <person name="Hubbard S.S."/>
            <person name="Banfield J.F."/>
        </authorList>
    </citation>
    <scope>NUCLEOTIDE SEQUENCE [LARGE SCALE GENOMIC DNA]</scope>
</reference>
<dbReference type="InterPro" id="IPR020630">
    <property type="entry name" value="THF_DH/CycHdrlase_cat_dom"/>
</dbReference>
<dbReference type="GO" id="GO:0006164">
    <property type="term" value="P:purine nucleotide biosynthetic process"/>
    <property type="evidence" value="ECO:0007669"/>
    <property type="project" value="UniProtKB-KW"/>
</dbReference>
<dbReference type="InterPro" id="IPR046346">
    <property type="entry name" value="Aminoacid_DH-like_N_sf"/>
</dbReference>
<comment type="caution">
    <text evidence="7">The sequence shown here is derived from an EMBL/GenBank/DDBJ whole genome shotgun (WGS) entry which is preliminary data.</text>
</comment>
<dbReference type="GO" id="GO:0004488">
    <property type="term" value="F:methylenetetrahydrofolate dehydrogenase (NADP+) activity"/>
    <property type="evidence" value="ECO:0007669"/>
    <property type="project" value="InterPro"/>
</dbReference>
<keyword evidence="3" id="KW-0486">Methionine biosynthesis</keyword>
<evidence type="ECO:0000313" key="7">
    <source>
        <dbReference type="EMBL" id="OGG39999.1"/>
    </source>
</evidence>
<evidence type="ECO:0000256" key="2">
    <source>
        <dbReference type="ARBA" id="ARBA00022755"/>
    </source>
</evidence>
<dbReference type="InterPro" id="IPR020631">
    <property type="entry name" value="THF_DH/CycHdrlase_NAD-bd_dom"/>
</dbReference>
<evidence type="ECO:0000313" key="8">
    <source>
        <dbReference type="Proteomes" id="UP000179368"/>
    </source>
</evidence>
<keyword evidence="2" id="KW-0658">Purine biosynthesis</keyword>
<gene>
    <name evidence="7" type="ORF">A2116_01805</name>
</gene>
<evidence type="ECO:0000256" key="4">
    <source>
        <dbReference type="SAM" id="MobiDB-lite"/>
    </source>
</evidence>
<feature type="region of interest" description="Disordered" evidence="4">
    <location>
        <begin position="224"/>
        <end position="245"/>
    </location>
</feature>
<proteinExistence type="predicted"/>
<dbReference type="SUPFAM" id="SSF53223">
    <property type="entry name" value="Aminoacid dehydrogenase-like, N-terminal domain"/>
    <property type="match status" value="1"/>
</dbReference>
<dbReference type="GO" id="GO:0005829">
    <property type="term" value="C:cytosol"/>
    <property type="evidence" value="ECO:0007669"/>
    <property type="project" value="TreeGrafter"/>
</dbReference>
<dbReference type="Pfam" id="PF02882">
    <property type="entry name" value="THF_DHG_CYH_C"/>
    <property type="match status" value="1"/>
</dbReference>
<accession>A0A1F6BSR2</accession>
<dbReference type="PRINTS" id="PR00085">
    <property type="entry name" value="THFDHDRGNASE"/>
</dbReference>
<evidence type="ECO:0000259" key="5">
    <source>
        <dbReference type="Pfam" id="PF00763"/>
    </source>
</evidence>
<name>A0A1F6BSR2_9BACT</name>
<feature type="domain" description="Tetrahydrofolate dehydrogenase/cyclohydrolase NAD(P)-binding" evidence="6">
    <location>
        <begin position="125"/>
        <end position="228"/>
    </location>
</feature>